<sequence length="147" mass="17439">MIGNIVTLLVSWLLLTLIGLLYLEIAKYKQEKDVEIFIGFLNKFIGQNYYNSHSFDRQFNSLLVQPYHDYCIQSDLYKYYHPDVIMKDVYTFREYSGLVKQALQQHYFDVLPNVTLHKRNKEIIKLLIFSTLQIQIAFVINTAIHLL</sequence>
<dbReference type="OMA" id="QIQIAFV"/>
<name>A0A8S1WKJ4_PAROT</name>
<dbReference type="Proteomes" id="UP000683925">
    <property type="component" value="Unassembled WGS sequence"/>
</dbReference>
<keyword evidence="1" id="KW-0472">Membrane</keyword>
<evidence type="ECO:0000313" key="2">
    <source>
        <dbReference type="EMBL" id="CAD8189207.1"/>
    </source>
</evidence>
<gene>
    <name evidence="2" type="ORF">POCTA_138.1.T0940158</name>
</gene>
<comment type="caution">
    <text evidence="2">The sequence shown here is derived from an EMBL/GenBank/DDBJ whole genome shotgun (WGS) entry which is preliminary data.</text>
</comment>
<evidence type="ECO:0000256" key="1">
    <source>
        <dbReference type="SAM" id="Phobius"/>
    </source>
</evidence>
<dbReference type="OrthoDB" id="10397591at2759"/>
<feature type="transmembrane region" description="Helical" evidence="1">
    <location>
        <begin position="126"/>
        <end position="146"/>
    </location>
</feature>
<organism evidence="2 3">
    <name type="scientific">Paramecium octaurelia</name>
    <dbReference type="NCBI Taxonomy" id="43137"/>
    <lineage>
        <taxon>Eukaryota</taxon>
        <taxon>Sar</taxon>
        <taxon>Alveolata</taxon>
        <taxon>Ciliophora</taxon>
        <taxon>Intramacronucleata</taxon>
        <taxon>Oligohymenophorea</taxon>
        <taxon>Peniculida</taxon>
        <taxon>Parameciidae</taxon>
        <taxon>Paramecium</taxon>
    </lineage>
</organism>
<feature type="transmembrane region" description="Helical" evidence="1">
    <location>
        <begin position="6"/>
        <end position="23"/>
    </location>
</feature>
<keyword evidence="1" id="KW-1133">Transmembrane helix</keyword>
<keyword evidence="1" id="KW-0812">Transmembrane</keyword>
<keyword evidence="3" id="KW-1185">Reference proteome</keyword>
<dbReference type="AlphaFoldDB" id="A0A8S1WKJ4"/>
<proteinExistence type="predicted"/>
<accession>A0A8S1WKJ4</accession>
<evidence type="ECO:0000313" key="3">
    <source>
        <dbReference type="Proteomes" id="UP000683925"/>
    </source>
</evidence>
<dbReference type="EMBL" id="CAJJDP010000093">
    <property type="protein sequence ID" value="CAD8189207.1"/>
    <property type="molecule type" value="Genomic_DNA"/>
</dbReference>
<protein>
    <submittedName>
        <fullName evidence="2">Uncharacterized protein</fullName>
    </submittedName>
</protein>
<reference evidence="2" key="1">
    <citation type="submission" date="2021-01" db="EMBL/GenBank/DDBJ databases">
        <authorList>
            <consortium name="Genoscope - CEA"/>
            <person name="William W."/>
        </authorList>
    </citation>
    <scope>NUCLEOTIDE SEQUENCE</scope>
</reference>